<protein>
    <submittedName>
        <fullName evidence="1">Uncharacterized protein</fullName>
    </submittedName>
</protein>
<sequence length="339" mass="40245">MNNPLTKRLPKLAGLRNPSDLQLLILIGLKISNLTQEILVGPAFNLLKGTCKGITELEYHLEECSKAKTERLDWHNPKNKPYPFDLRKPLPLFQDHRGPKTKAATYELKWIEDLVPELWSPVVLKYDQHAYFGTSHCGPKCQGFYGYASNLTSSKDVYSRRRIIVVTRLTIMKKYDYGHLEEIEVHRDDQQLYTFKEGDFKRRHLQDIEDMLLLLIQQKLTNLTIYERYDLNVALRMFTRRIVIQRQFKRKRLTRTDELYKLINGTLNDVRTSLHDIVAGIRMDYLPMRKWRNLDRKRARVIVHDIDKQLYQKRLMQNLEMFIGGRIYGKDLRLLERTI</sequence>
<evidence type="ECO:0000313" key="1">
    <source>
        <dbReference type="EMBL" id="GEU82135.1"/>
    </source>
</evidence>
<proteinExistence type="predicted"/>
<gene>
    <name evidence="1" type="ORF">Tci_054113</name>
</gene>
<dbReference type="EMBL" id="BKCJ010008422">
    <property type="protein sequence ID" value="GEU82135.1"/>
    <property type="molecule type" value="Genomic_DNA"/>
</dbReference>
<dbReference type="AlphaFoldDB" id="A0A6L2NBZ2"/>
<organism evidence="1">
    <name type="scientific">Tanacetum cinerariifolium</name>
    <name type="common">Dalmatian daisy</name>
    <name type="synonym">Chrysanthemum cinerariifolium</name>
    <dbReference type="NCBI Taxonomy" id="118510"/>
    <lineage>
        <taxon>Eukaryota</taxon>
        <taxon>Viridiplantae</taxon>
        <taxon>Streptophyta</taxon>
        <taxon>Embryophyta</taxon>
        <taxon>Tracheophyta</taxon>
        <taxon>Spermatophyta</taxon>
        <taxon>Magnoliopsida</taxon>
        <taxon>eudicotyledons</taxon>
        <taxon>Gunneridae</taxon>
        <taxon>Pentapetalae</taxon>
        <taxon>asterids</taxon>
        <taxon>campanulids</taxon>
        <taxon>Asterales</taxon>
        <taxon>Asteraceae</taxon>
        <taxon>Asteroideae</taxon>
        <taxon>Anthemideae</taxon>
        <taxon>Anthemidinae</taxon>
        <taxon>Tanacetum</taxon>
    </lineage>
</organism>
<comment type="caution">
    <text evidence="1">The sequence shown here is derived from an EMBL/GenBank/DDBJ whole genome shotgun (WGS) entry which is preliminary data.</text>
</comment>
<name>A0A6L2NBZ2_TANCI</name>
<accession>A0A6L2NBZ2</accession>
<reference evidence="1" key="1">
    <citation type="journal article" date="2019" name="Sci. Rep.">
        <title>Draft genome of Tanacetum cinerariifolium, the natural source of mosquito coil.</title>
        <authorList>
            <person name="Yamashiro T."/>
            <person name="Shiraishi A."/>
            <person name="Satake H."/>
            <person name="Nakayama K."/>
        </authorList>
    </citation>
    <scope>NUCLEOTIDE SEQUENCE</scope>
</reference>